<dbReference type="Gene3D" id="1.20.120.450">
    <property type="entry name" value="dinb family like domain"/>
    <property type="match status" value="1"/>
</dbReference>
<organism evidence="2 3">
    <name type="scientific">Mycolicibacterium vaccae ATCC 25954</name>
    <dbReference type="NCBI Taxonomy" id="1194972"/>
    <lineage>
        <taxon>Bacteria</taxon>
        <taxon>Bacillati</taxon>
        <taxon>Actinomycetota</taxon>
        <taxon>Actinomycetes</taxon>
        <taxon>Mycobacteriales</taxon>
        <taxon>Mycobacteriaceae</taxon>
        <taxon>Mycolicibacterium</taxon>
    </lineage>
</organism>
<proteinExistence type="predicted"/>
<comment type="caution">
    <text evidence="2">The sequence shown here is derived from an EMBL/GenBank/DDBJ whole genome shotgun (WGS) entry which is preliminary data.</text>
</comment>
<dbReference type="InterPro" id="IPR034660">
    <property type="entry name" value="DinB/YfiT-like"/>
</dbReference>
<dbReference type="Proteomes" id="UP000006072">
    <property type="component" value="Unassembled WGS sequence"/>
</dbReference>
<evidence type="ECO:0000259" key="1">
    <source>
        <dbReference type="Pfam" id="PF11716"/>
    </source>
</evidence>
<dbReference type="Pfam" id="PF11716">
    <property type="entry name" value="MDMPI_N"/>
    <property type="match status" value="1"/>
</dbReference>
<sequence>MTASAPQLVFASAADHFVGVVRQIPDAAWGDPGLGEWNVRDLVGHASRSLITVSTYLKVPAQREDVPDAVDYYVRMHSYAAGMGAAAVVERGRQAGRELGDDPAATVEALASRVQAELTAVDDPLIEVIGGLGIRLSSYLPTRTFELAVHGLDIARAVGIDAEPPAEVLADAAALAARIGVALGRGTTALLALTGRTDLPRGFSVV</sequence>
<accession>K0UNS4</accession>
<keyword evidence="3" id="KW-1185">Reference proteome</keyword>
<dbReference type="NCBIfam" id="TIGR03083">
    <property type="entry name" value="maleylpyruvate isomerase family mycothiol-dependent enzyme"/>
    <property type="match status" value="1"/>
</dbReference>
<reference evidence="2 3" key="1">
    <citation type="journal article" date="2012" name="J. Bacteriol.">
        <title>Complete Genome Sequence of Mycobacterium vaccae Type Strain ATCC 25954.</title>
        <authorList>
            <person name="Ho Y.S."/>
            <person name="Adroub S.A."/>
            <person name="Abadi M."/>
            <person name="Al Alwan B."/>
            <person name="Alkhateeb R."/>
            <person name="Gao G."/>
            <person name="Ragab A."/>
            <person name="Ali S."/>
            <person name="van Soolingen D."/>
            <person name="Bitter W."/>
            <person name="Pain A."/>
            <person name="Abdallah A.M."/>
        </authorList>
    </citation>
    <scope>NUCLEOTIDE SEQUENCE [LARGE SCALE GENOMIC DNA]</scope>
    <source>
        <strain evidence="2 3">ATCC 25954</strain>
    </source>
</reference>
<dbReference type="GO" id="GO:0046872">
    <property type="term" value="F:metal ion binding"/>
    <property type="evidence" value="ECO:0007669"/>
    <property type="project" value="InterPro"/>
</dbReference>
<protein>
    <recommendedName>
        <fullName evidence="1">Mycothiol-dependent maleylpyruvate isomerase metal-binding domain-containing protein</fullName>
    </recommendedName>
</protein>
<dbReference type="EMBL" id="ALQA01000027">
    <property type="protein sequence ID" value="EJZ08822.1"/>
    <property type="molecule type" value="Genomic_DNA"/>
</dbReference>
<evidence type="ECO:0000313" key="2">
    <source>
        <dbReference type="EMBL" id="EJZ08822.1"/>
    </source>
</evidence>
<dbReference type="HOGENOM" id="CLU_113276_0_0_11"/>
<name>K0UNS4_MYCVA</name>
<dbReference type="eggNOG" id="ENOG5030GDY">
    <property type="taxonomic scope" value="Bacteria"/>
</dbReference>
<dbReference type="RefSeq" id="WP_003930167.1">
    <property type="nucleotide sequence ID" value="NZ_JH814689.1"/>
</dbReference>
<dbReference type="InterPro" id="IPR017517">
    <property type="entry name" value="Maleyloyr_isom"/>
</dbReference>
<dbReference type="PATRIC" id="fig|1194972.3.peg.2783"/>
<feature type="domain" description="Mycothiol-dependent maleylpyruvate isomerase metal-binding" evidence="1">
    <location>
        <begin position="11"/>
        <end position="155"/>
    </location>
</feature>
<evidence type="ECO:0000313" key="3">
    <source>
        <dbReference type="Proteomes" id="UP000006072"/>
    </source>
</evidence>
<dbReference type="SUPFAM" id="SSF109854">
    <property type="entry name" value="DinB/YfiT-like putative metalloenzymes"/>
    <property type="match status" value="1"/>
</dbReference>
<gene>
    <name evidence="2" type="ORF">MVAC_13938</name>
</gene>
<dbReference type="InterPro" id="IPR024344">
    <property type="entry name" value="MDMPI_metal-binding"/>
</dbReference>
<dbReference type="AlphaFoldDB" id="K0UNS4"/>